<dbReference type="AlphaFoldDB" id="A0A0P0RAU6"/>
<dbReference type="Proteomes" id="UP000019146">
    <property type="component" value="Chromosome 1"/>
</dbReference>
<dbReference type="EMBL" id="CP012746">
    <property type="protein sequence ID" value="ALL65496.1"/>
    <property type="molecule type" value="Genomic_DNA"/>
</dbReference>
<evidence type="ECO:0000313" key="1">
    <source>
        <dbReference type="EMBL" id="ALL65496.1"/>
    </source>
</evidence>
<accession>A0A0P0RAU6</accession>
<gene>
    <name evidence="1" type="ORF">K788_0003806</name>
</gene>
<sequence length="75" mass="8423">MADPRKLTPTAETTGIRLRAGLLSRFLSITARSDAALTPPSPRKPIRFEYNAVLSRCDQRGFPYPFFLDSVRCHA</sequence>
<organism evidence="1 2">
    <name type="scientific">Paraburkholderia caribensis MBA4</name>
    <dbReference type="NCBI Taxonomy" id="1323664"/>
    <lineage>
        <taxon>Bacteria</taxon>
        <taxon>Pseudomonadati</taxon>
        <taxon>Pseudomonadota</taxon>
        <taxon>Betaproteobacteria</taxon>
        <taxon>Burkholderiales</taxon>
        <taxon>Burkholderiaceae</taxon>
        <taxon>Paraburkholderia</taxon>
    </lineage>
</organism>
<evidence type="ECO:0000313" key="2">
    <source>
        <dbReference type="Proteomes" id="UP000019146"/>
    </source>
</evidence>
<name>A0A0P0RAU6_9BURK</name>
<dbReference type="KEGG" id="bcai:K788_0003806"/>
<protein>
    <submittedName>
        <fullName evidence="1">Uncharacterized protein</fullName>
    </submittedName>
</protein>
<dbReference type="GeneID" id="69969546"/>
<dbReference type="RefSeq" id="WP_035990862.1">
    <property type="nucleotide sequence ID" value="NZ_CP012746.1"/>
</dbReference>
<reference evidence="1 2" key="1">
    <citation type="journal article" date="2014" name="Genome Announc.">
        <title>Draft Genome Sequence of the Haloacid-Degrading Burkholderia caribensis Strain MBA4.</title>
        <authorList>
            <person name="Pan Y."/>
            <person name="Kong K.F."/>
            <person name="Tsang J.S."/>
        </authorList>
    </citation>
    <scope>NUCLEOTIDE SEQUENCE [LARGE SCALE GENOMIC DNA]</scope>
    <source>
        <strain evidence="1 2">MBA4</strain>
    </source>
</reference>
<proteinExistence type="predicted"/>